<organism evidence="4">
    <name type="scientific">Anthurium amnicola</name>
    <dbReference type="NCBI Taxonomy" id="1678845"/>
    <lineage>
        <taxon>Eukaryota</taxon>
        <taxon>Viridiplantae</taxon>
        <taxon>Streptophyta</taxon>
        <taxon>Embryophyta</taxon>
        <taxon>Tracheophyta</taxon>
        <taxon>Spermatophyta</taxon>
        <taxon>Magnoliopsida</taxon>
        <taxon>Liliopsida</taxon>
        <taxon>Araceae</taxon>
        <taxon>Pothoideae</taxon>
        <taxon>Potheae</taxon>
        <taxon>Anthurium</taxon>
    </lineage>
</organism>
<dbReference type="PANTHER" id="PTHR32343">
    <property type="entry name" value="SERINE/ARGININE-RICH SPLICING FACTOR"/>
    <property type="match status" value="1"/>
</dbReference>
<evidence type="ECO:0000256" key="1">
    <source>
        <dbReference type="PROSITE-ProRule" id="PRU00176"/>
    </source>
</evidence>
<dbReference type="PROSITE" id="PS50102">
    <property type="entry name" value="RRM"/>
    <property type="match status" value="1"/>
</dbReference>
<dbReference type="InterPro" id="IPR012677">
    <property type="entry name" value="Nucleotide-bd_a/b_plait_sf"/>
</dbReference>
<accession>A0A1D1YUX8</accession>
<feature type="compositionally biased region" description="Polar residues" evidence="2">
    <location>
        <begin position="83"/>
        <end position="92"/>
    </location>
</feature>
<evidence type="ECO:0000259" key="3">
    <source>
        <dbReference type="PROSITE" id="PS50102"/>
    </source>
</evidence>
<sequence length="205" mass="22411">MGTSDLTVKVLNISPKVTLQEICTFFSFCGTVDDIKLQRDGDGDGDQPYSAIVTFKQPYAFQTALLLDDALLVDRRVRVSPMENSTSVTGKSQGFGKMKKSQGGITPAPQQSVVQVVATKGQEVLTYARELDERYKVRKTGRELTKTAVSTAEQTASRMGTAIVHSSCFSKSALWMAGVLDRASKYAAELGNQKLRDDTNSRKTK</sequence>
<reference evidence="4" key="1">
    <citation type="submission" date="2015-07" db="EMBL/GenBank/DDBJ databases">
        <title>Transcriptome Assembly of Anthurium amnicola.</title>
        <authorList>
            <person name="Suzuki J."/>
        </authorList>
    </citation>
    <scope>NUCLEOTIDE SEQUENCE</scope>
</reference>
<dbReference type="PANTHER" id="PTHR32343:SF44">
    <property type="entry name" value="PROTEIN VIP1-LIKE"/>
    <property type="match status" value="1"/>
</dbReference>
<dbReference type="Gene3D" id="3.30.70.330">
    <property type="match status" value="1"/>
</dbReference>
<dbReference type="SUPFAM" id="SSF54928">
    <property type="entry name" value="RNA-binding domain, RBD"/>
    <property type="match status" value="1"/>
</dbReference>
<proteinExistence type="predicted"/>
<gene>
    <name evidence="4" type="primary">vip1_18</name>
    <name evidence="4" type="ORF">g.131623</name>
</gene>
<dbReference type="Pfam" id="PF00076">
    <property type="entry name" value="RRM_1"/>
    <property type="match status" value="1"/>
</dbReference>
<dbReference type="InterPro" id="IPR035979">
    <property type="entry name" value="RBD_domain_sf"/>
</dbReference>
<dbReference type="EMBL" id="GDJX01009495">
    <property type="protein sequence ID" value="JAT58441.1"/>
    <property type="molecule type" value="Transcribed_RNA"/>
</dbReference>
<dbReference type="InterPro" id="IPR000504">
    <property type="entry name" value="RRM_dom"/>
</dbReference>
<dbReference type="SMART" id="SM00360">
    <property type="entry name" value="RRM"/>
    <property type="match status" value="1"/>
</dbReference>
<feature type="region of interest" description="Disordered" evidence="2">
    <location>
        <begin position="83"/>
        <end position="106"/>
    </location>
</feature>
<protein>
    <submittedName>
        <fullName evidence="4">Protein vip1</fullName>
    </submittedName>
</protein>
<name>A0A1D1YUX8_9ARAE</name>
<feature type="domain" description="RRM" evidence="3">
    <location>
        <begin position="6"/>
        <end position="84"/>
    </location>
</feature>
<keyword evidence="1" id="KW-0694">RNA-binding</keyword>
<evidence type="ECO:0000313" key="4">
    <source>
        <dbReference type="EMBL" id="JAT58441.1"/>
    </source>
</evidence>
<dbReference type="GO" id="GO:0003723">
    <property type="term" value="F:RNA binding"/>
    <property type="evidence" value="ECO:0007669"/>
    <property type="project" value="UniProtKB-UniRule"/>
</dbReference>
<dbReference type="AlphaFoldDB" id="A0A1D1YUX8"/>
<evidence type="ECO:0000256" key="2">
    <source>
        <dbReference type="SAM" id="MobiDB-lite"/>
    </source>
</evidence>